<dbReference type="PROSITE" id="PS50262">
    <property type="entry name" value="G_PROTEIN_RECEP_F1_2"/>
    <property type="match status" value="1"/>
</dbReference>
<keyword evidence="5 8" id="KW-1133">Transmembrane helix</keyword>
<keyword evidence="6 8" id="KW-0472">Membrane</keyword>
<accession>A0A7R9QUC8</accession>
<dbReference type="Proteomes" id="UP000728032">
    <property type="component" value="Unassembled WGS sequence"/>
</dbReference>
<dbReference type="PRINTS" id="PR00237">
    <property type="entry name" value="GPCRRHODOPSN"/>
</dbReference>
<name>A0A7R9QUC8_9ACAR</name>
<gene>
    <name evidence="10" type="ORF">ONB1V03_LOCUS13818</name>
</gene>
<dbReference type="GO" id="GO:0005886">
    <property type="term" value="C:plasma membrane"/>
    <property type="evidence" value="ECO:0007669"/>
    <property type="project" value="UniProtKB-SubCell"/>
</dbReference>
<evidence type="ECO:0000256" key="3">
    <source>
        <dbReference type="ARBA" id="ARBA00022475"/>
    </source>
</evidence>
<dbReference type="InterPro" id="IPR017452">
    <property type="entry name" value="GPCR_Rhodpsn_7TM"/>
</dbReference>
<organism evidence="10">
    <name type="scientific">Oppiella nova</name>
    <dbReference type="NCBI Taxonomy" id="334625"/>
    <lineage>
        <taxon>Eukaryota</taxon>
        <taxon>Metazoa</taxon>
        <taxon>Ecdysozoa</taxon>
        <taxon>Arthropoda</taxon>
        <taxon>Chelicerata</taxon>
        <taxon>Arachnida</taxon>
        <taxon>Acari</taxon>
        <taxon>Acariformes</taxon>
        <taxon>Sarcoptiformes</taxon>
        <taxon>Oribatida</taxon>
        <taxon>Brachypylina</taxon>
        <taxon>Oppioidea</taxon>
        <taxon>Oppiidae</taxon>
        <taxon>Oppiella</taxon>
    </lineage>
</organism>
<dbReference type="Pfam" id="PF00001">
    <property type="entry name" value="7tm_1"/>
    <property type="match status" value="1"/>
</dbReference>
<reference evidence="10" key="1">
    <citation type="submission" date="2020-11" db="EMBL/GenBank/DDBJ databases">
        <authorList>
            <person name="Tran Van P."/>
        </authorList>
    </citation>
    <scope>NUCLEOTIDE SEQUENCE</scope>
</reference>
<dbReference type="GO" id="GO:0042277">
    <property type="term" value="F:peptide binding"/>
    <property type="evidence" value="ECO:0007669"/>
    <property type="project" value="TreeGrafter"/>
</dbReference>
<comment type="subcellular location">
    <subcellularLocation>
        <location evidence="1">Cell membrane</location>
        <topology evidence="1">Multi-pass membrane protein</topology>
    </subcellularLocation>
</comment>
<protein>
    <recommendedName>
        <fullName evidence="9">G-protein coupled receptors family 1 profile domain-containing protein</fullName>
    </recommendedName>
</protein>
<keyword evidence="3" id="KW-1003">Cell membrane</keyword>
<evidence type="ECO:0000256" key="8">
    <source>
        <dbReference type="SAM" id="Phobius"/>
    </source>
</evidence>
<evidence type="ECO:0000256" key="1">
    <source>
        <dbReference type="ARBA" id="ARBA00004651"/>
    </source>
</evidence>
<dbReference type="EMBL" id="CAJPVJ010012542">
    <property type="protein sequence ID" value="CAG2174373.1"/>
    <property type="molecule type" value="Genomic_DNA"/>
</dbReference>
<evidence type="ECO:0000256" key="7">
    <source>
        <dbReference type="ARBA" id="ARBA00023170"/>
    </source>
</evidence>
<evidence type="ECO:0000256" key="6">
    <source>
        <dbReference type="ARBA" id="ARBA00023136"/>
    </source>
</evidence>
<proteinExistence type="inferred from homology"/>
<dbReference type="OrthoDB" id="2132067at2759"/>
<keyword evidence="4 8" id="KW-0812">Transmembrane</keyword>
<evidence type="ECO:0000313" key="11">
    <source>
        <dbReference type="Proteomes" id="UP000728032"/>
    </source>
</evidence>
<sequence>MAYTYTCICHQLWIVVQQRAGMVCGRDNFAGNGSTEMRELNYSENHSEYSANNQNHQNQRPLQQIYHNKTDEDSSTVKQVTIIKVIKMLVAVVVLFIICWSPILIINVLTSFGIIDPLNYGYLKPLRTAAHLLSYVNSCINPVVYGFMSKNFRASFKAALSKCLHCKGNGGYGQSSSNRSYTSTYRINSTTATRATTIWTQQQMNH</sequence>
<feature type="transmembrane region" description="Helical" evidence="8">
    <location>
        <begin position="129"/>
        <end position="148"/>
    </location>
</feature>
<keyword evidence="11" id="KW-1185">Reference proteome</keyword>
<keyword evidence="7" id="KW-0675">Receptor</keyword>
<evidence type="ECO:0000256" key="2">
    <source>
        <dbReference type="ARBA" id="ARBA00010663"/>
    </source>
</evidence>
<dbReference type="Gene3D" id="1.20.1070.10">
    <property type="entry name" value="Rhodopsin 7-helix transmembrane proteins"/>
    <property type="match status" value="1"/>
</dbReference>
<evidence type="ECO:0000256" key="4">
    <source>
        <dbReference type="ARBA" id="ARBA00022692"/>
    </source>
</evidence>
<dbReference type="GO" id="GO:0032870">
    <property type="term" value="P:cellular response to hormone stimulus"/>
    <property type="evidence" value="ECO:0007669"/>
    <property type="project" value="TreeGrafter"/>
</dbReference>
<evidence type="ECO:0000259" key="9">
    <source>
        <dbReference type="PROSITE" id="PS50262"/>
    </source>
</evidence>
<dbReference type="PANTHER" id="PTHR24241:SF193">
    <property type="entry name" value="G-PROTEIN COUPLED RECEPTORS FAMILY 1 PROFILE DOMAIN-CONTAINING PROTEIN"/>
    <property type="match status" value="1"/>
</dbReference>
<dbReference type="PANTHER" id="PTHR24241">
    <property type="entry name" value="NEUROPEPTIDE RECEPTOR-RELATED G-PROTEIN COUPLED RECEPTOR"/>
    <property type="match status" value="1"/>
</dbReference>
<dbReference type="SUPFAM" id="SSF81321">
    <property type="entry name" value="Family A G protein-coupled receptor-like"/>
    <property type="match status" value="1"/>
</dbReference>
<evidence type="ECO:0000313" key="10">
    <source>
        <dbReference type="EMBL" id="CAD7657187.1"/>
    </source>
</evidence>
<dbReference type="InterPro" id="IPR000276">
    <property type="entry name" value="GPCR_Rhodpsn"/>
</dbReference>
<feature type="transmembrane region" description="Helical" evidence="8">
    <location>
        <begin position="88"/>
        <end position="109"/>
    </location>
</feature>
<feature type="domain" description="G-protein coupled receptors family 1 profile" evidence="9">
    <location>
        <begin position="1"/>
        <end position="145"/>
    </location>
</feature>
<dbReference type="GO" id="GO:0004930">
    <property type="term" value="F:G protein-coupled receptor activity"/>
    <property type="evidence" value="ECO:0007669"/>
    <property type="project" value="InterPro"/>
</dbReference>
<dbReference type="AlphaFoldDB" id="A0A7R9QUC8"/>
<comment type="similarity">
    <text evidence="2">Belongs to the G-protein coupled receptor 1 family.</text>
</comment>
<dbReference type="EMBL" id="OC927367">
    <property type="protein sequence ID" value="CAD7657187.1"/>
    <property type="molecule type" value="Genomic_DNA"/>
</dbReference>
<evidence type="ECO:0000256" key="5">
    <source>
        <dbReference type="ARBA" id="ARBA00022989"/>
    </source>
</evidence>